<evidence type="ECO:0000313" key="3">
    <source>
        <dbReference type="Proteomes" id="UP000295106"/>
    </source>
</evidence>
<dbReference type="EMBL" id="SLXD01000004">
    <property type="protein sequence ID" value="TCP03304.1"/>
    <property type="molecule type" value="Genomic_DNA"/>
</dbReference>
<reference evidence="2 3" key="1">
    <citation type="submission" date="2019-03" db="EMBL/GenBank/DDBJ databases">
        <title>Genomic Encyclopedia of Type Strains, Phase IV (KMG-IV): sequencing the most valuable type-strain genomes for metagenomic binning, comparative biology and taxonomic classification.</title>
        <authorList>
            <person name="Goeker M."/>
        </authorList>
    </citation>
    <scope>NUCLEOTIDE SEQUENCE [LARGE SCALE GENOMIC DNA]</scope>
    <source>
        <strain evidence="2 3">DSM 1709</strain>
    </source>
</reference>
<protein>
    <submittedName>
        <fullName evidence="2">Uncharacterized protein</fullName>
    </submittedName>
</protein>
<feature type="region of interest" description="Disordered" evidence="1">
    <location>
        <begin position="37"/>
        <end position="56"/>
    </location>
</feature>
<accession>A0A4R2MFL1</accession>
<sequence>MTPAPQHRAALGNAHAVNYKHLHYFLQVAGTGSVAAASRQPHRVPKSIAHTSWSRR</sequence>
<evidence type="ECO:0000256" key="1">
    <source>
        <dbReference type="SAM" id="MobiDB-lite"/>
    </source>
</evidence>
<proteinExistence type="predicted"/>
<organism evidence="2 3">
    <name type="scientific">Rubrivivax gelatinosus</name>
    <name type="common">Rhodocyclus gelatinosus</name>
    <name type="synonym">Rhodopseudomonas gelatinosa</name>
    <dbReference type="NCBI Taxonomy" id="28068"/>
    <lineage>
        <taxon>Bacteria</taxon>
        <taxon>Pseudomonadati</taxon>
        <taxon>Pseudomonadota</taxon>
        <taxon>Betaproteobacteria</taxon>
        <taxon>Burkholderiales</taxon>
        <taxon>Sphaerotilaceae</taxon>
        <taxon>Rubrivivax</taxon>
    </lineage>
</organism>
<comment type="caution">
    <text evidence="2">The sequence shown here is derived from an EMBL/GenBank/DDBJ whole genome shotgun (WGS) entry which is preliminary data.</text>
</comment>
<dbReference type="AlphaFoldDB" id="A0A4R2MFL1"/>
<name>A0A4R2MFL1_RUBGE</name>
<dbReference type="Proteomes" id="UP000295106">
    <property type="component" value="Unassembled WGS sequence"/>
</dbReference>
<evidence type="ECO:0000313" key="2">
    <source>
        <dbReference type="EMBL" id="TCP03304.1"/>
    </source>
</evidence>
<gene>
    <name evidence="2" type="ORF">EV684_10422</name>
</gene>